<keyword evidence="3" id="KW-1185">Reference proteome</keyword>
<evidence type="ECO:0000313" key="3">
    <source>
        <dbReference type="Proteomes" id="UP000193862"/>
    </source>
</evidence>
<gene>
    <name evidence="2" type="ORF">AQS8620_02141</name>
</gene>
<protein>
    <recommendedName>
        <fullName evidence="4">DUF560 domain-containing protein</fullName>
    </recommendedName>
</protein>
<name>A0A1Y5SWR1_9RHOB</name>
<keyword evidence="1" id="KW-0732">Signal</keyword>
<dbReference type="Proteomes" id="UP000193862">
    <property type="component" value="Unassembled WGS sequence"/>
</dbReference>
<organism evidence="2 3">
    <name type="scientific">Aquimixticola soesokkakensis</name>
    <dbReference type="NCBI Taxonomy" id="1519096"/>
    <lineage>
        <taxon>Bacteria</taxon>
        <taxon>Pseudomonadati</taxon>
        <taxon>Pseudomonadota</taxon>
        <taxon>Alphaproteobacteria</taxon>
        <taxon>Rhodobacterales</taxon>
        <taxon>Paracoccaceae</taxon>
        <taxon>Aquimixticola</taxon>
    </lineage>
</organism>
<feature type="chain" id="PRO_5013391607" description="DUF560 domain-containing protein" evidence="1">
    <location>
        <begin position="37"/>
        <end position="475"/>
    </location>
</feature>
<sequence>MLFNRSDRHRSCRLARPIRSLVLCATLGLGALPAQATEPLRLSPVATLQLGGESLANGDARTALFLANAYLDNIGESFLARFLQARAAGELGTWDTALIGAKRAYALASTDGERRNSARLAGRAAAKLDRNFSSKIWLRRAFQNSATPFEKARDLADFRIIDARDPITRHISFGIAPNSNINNGAQSPALTIDGYPDLGWEISNTGQALSGTTASIDAALGFQIARRERTRLSLGVHGATRLNRLSKSARALAPMAKGSDFDTSLLGLRFDLVHLLALGAQPYQISLYTDASTQNFGHRPYKTALTVGGQVQTRVGTATQGLAASLSRETAQRADTPARFVLRASPFVAVKQPGGTLTVTANVEQVRSAARAQQSFLAGGSVSFDLAENIGPLHLRFGVAAYRRETPHYAQFPFGEIEGGRSDMTTSAQINATFSDTSYYGFSPELGLVYRHTNSNVSRYDTSEIGLGLSFRSAF</sequence>
<evidence type="ECO:0000313" key="2">
    <source>
        <dbReference type="EMBL" id="SLN49815.1"/>
    </source>
</evidence>
<dbReference type="OrthoDB" id="7684399at2"/>
<dbReference type="RefSeq" id="WP_085836852.1">
    <property type="nucleotide sequence ID" value="NZ_FWFS01000007.1"/>
</dbReference>
<dbReference type="EMBL" id="FWFS01000007">
    <property type="protein sequence ID" value="SLN49815.1"/>
    <property type="molecule type" value="Genomic_DNA"/>
</dbReference>
<proteinExistence type="predicted"/>
<feature type="signal peptide" evidence="1">
    <location>
        <begin position="1"/>
        <end position="36"/>
    </location>
</feature>
<reference evidence="2 3" key="1">
    <citation type="submission" date="2017-03" db="EMBL/GenBank/DDBJ databases">
        <authorList>
            <person name="Afonso C.L."/>
            <person name="Miller P.J."/>
            <person name="Scott M.A."/>
            <person name="Spackman E."/>
            <person name="Goraichik I."/>
            <person name="Dimitrov K.M."/>
            <person name="Suarez D.L."/>
            <person name="Swayne D.E."/>
        </authorList>
    </citation>
    <scope>NUCLEOTIDE SEQUENCE [LARGE SCALE GENOMIC DNA]</scope>
    <source>
        <strain evidence="2 3">CECT 8620</strain>
    </source>
</reference>
<evidence type="ECO:0000256" key="1">
    <source>
        <dbReference type="SAM" id="SignalP"/>
    </source>
</evidence>
<accession>A0A1Y5SWR1</accession>
<evidence type="ECO:0008006" key="4">
    <source>
        <dbReference type="Google" id="ProtNLM"/>
    </source>
</evidence>
<dbReference type="AlphaFoldDB" id="A0A1Y5SWR1"/>